<dbReference type="STRING" id="617002.SAMN05660653_01119"/>
<reference evidence="1 2" key="1">
    <citation type="submission" date="2016-10" db="EMBL/GenBank/DDBJ databases">
        <authorList>
            <person name="de Groot N.N."/>
        </authorList>
    </citation>
    <scope>NUCLEOTIDE SEQUENCE [LARGE SCALE GENOMIC DNA]</scope>
    <source>
        <strain evidence="1 2">ASO4-2</strain>
    </source>
</reference>
<dbReference type="OrthoDB" id="5471641at2"/>
<name>A0A1G6BQL4_9BACT</name>
<proteinExistence type="predicted"/>
<evidence type="ECO:0000313" key="2">
    <source>
        <dbReference type="Proteomes" id="UP000198771"/>
    </source>
</evidence>
<organism evidence="1 2">
    <name type="scientific">Desulfonatronum thiosulfatophilum</name>
    <dbReference type="NCBI Taxonomy" id="617002"/>
    <lineage>
        <taxon>Bacteria</taxon>
        <taxon>Pseudomonadati</taxon>
        <taxon>Thermodesulfobacteriota</taxon>
        <taxon>Desulfovibrionia</taxon>
        <taxon>Desulfovibrionales</taxon>
        <taxon>Desulfonatronaceae</taxon>
        <taxon>Desulfonatronum</taxon>
    </lineage>
</organism>
<evidence type="ECO:0000313" key="1">
    <source>
        <dbReference type="EMBL" id="SDB22903.1"/>
    </source>
</evidence>
<dbReference type="Proteomes" id="UP000198771">
    <property type="component" value="Unassembled WGS sequence"/>
</dbReference>
<dbReference type="EMBL" id="FMXO01000005">
    <property type="protein sequence ID" value="SDB22903.1"/>
    <property type="molecule type" value="Genomic_DNA"/>
</dbReference>
<dbReference type="AlphaFoldDB" id="A0A1G6BQL4"/>
<sequence>MHRPIVVRILRTMLLLILGMPLLACGPSGPRSVYPPPDILRMADDQRHEFIQLFLQGRWCEAQSMFERSRESYLMQDDFCAAAQNELIAWKLKQYLDITAGEHLHAARELVHTGLECPELHLPGDWLEPQPPAFSARDENYRQLMVQRNFSALANQLRNEPDPLYASVYGRKAALTALVDLNMEQARSLIMQTRDLDARQGWIVFLIEDWNIIHSLNLPHQNQQEILHRIERLQNLIQPCRF</sequence>
<gene>
    <name evidence="1" type="ORF">SAMN05660653_01119</name>
</gene>
<protein>
    <submittedName>
        <fullName evidence="1">Uncharacterized protein</fullName>
    </submittedName>
</protein>
<keyword evidence="2" id="KW-1185">Reference proteome</keyword>
<dbReference type="RefSeq" id="WP_092118365.1">
    <property type="nucleotide sequence ID" value="NZ_FMXO01000005.1"/>
</dbReference>
<accession>A0A1G6BQL4</accession>